<keyword evidence="1" id="KW-0732">Signal</keyword>
<feature type="chain" id="PRO_5017258721" evidence="1">
    <location>
        <begin position="22"/>
        <end position="127"/>
    </location>
</feature>
<feature type="signal peptide" evidence="1">
    <location>
        <begin position="1"/>
        <end position="21"/>
    </location>
</feature>
<dbReference type="Proteomes" id="UP000265955">
    <property type="component" value="Unassembled WGS sequence"/>
</dbReference>
<sequence>MNIKMTSIALALIATSAAAFGAEYVEHTNITSTRTRAEVLAELDQSRASIQGAQQQEFVDHQPVATAKTRAEVRAELEAAYAQGNLGHTSEYVEHTHVASTKTREEVRDEAIQAAKIARGDTSRFGS</sequence>
<accession>A0A3A3FQ95</accession>
<dbReference type="OrthoDB" id="8718956at2"/>
<dbReference type="EMBL" id="QYUO01000001">
    <property type="protein sequence ID" value="RJF97374.1"/>
    <property type="molecule type" value="Genomic_DNA"/>
</dbReference>
<evidence type="ECO:0000313" key="3">
    <source>
        <dbReference type="Proteomes" id="UP000265955"/>
    </source>
</evidence>
<name>A0A3A3FQ95_9BURK</name>
<dbReference type="AlphaFoldDB" id="A0A3A3FQ95"/>
<gene>
    <name evidence="2" type="ORF">D3871_01625</name>
</gene>
<proteinExistence type="predicted"/>
<evidence type="ECO:0000313" key="2">
    <source>
        <dbReference type="EMBL" id="RJF97374.1"/>
    </source>
</evidence>
<dbReference type="InterPro" id="IPR025421">
    <property type="entry name" value="DUF4148"/>
</dbReference>
<keyword evidence="3" id="KW-1185">Reference proteome</keyword>
<dbReference type="Pfam" id="PF13663">
    <property type="entry name" value="DUF4148"/>
    <property type="match status" value="1"/>
</dbReference>
<comment type="caution">
    <text evidence="2">The sequence shown here is derived from an EMBL/GenBank/DDBJ whole genome shotgun (WGS) entry which is preliminary data.</text>
</comment>
<dbReference type="RefSeq" id="WP_119767325.1">
    <property type="nucleotide sequence ID" value="NZ_QYUO01000001.1"/>
</dbReference>
<protein>
    <submittedName>
        <fullName evidence="2">DUF4148 domain-containing protein</fullName>
    </submittedName>
</protein>
<reference evidence="3" key="1">
    <citation type="submission" date="2018-09" db="EMBL/GenBank/DDBJ databases">
        <authorList>
            <person name="Zhu H."/>
        </authorList>
    </citation>
    <scope>NUCLEOTIDE SEQUENCE [LARGE SCALE GENOMIC DNA]</scope>
    <source>
        <strain evidence="3">K1R23-30</strain>
    </source>
</reference>
<evidence type="ECO:0000256" key="1">
    <source>
        <dbReference type="SAM" id="SignalP"/>
    </source>
</evidence>
<organism evidence="2 3">
    <name type="scientific">Noviherbaspirillum saxi</name>
    <dbReference type="NCBI Taxonomy" id="2320863"/>
    <lineage>
        <taxon>Bacteria</taxon>
        <taxon>Pseudomonadati</taxon>
        <taxon>Pseudomonadota</taxon>
        <taxon>Betaproteobacteria</taxon>
        <taxon>Burkholderiales</taxon>
        <taxon>Oxalobacteraceae</taxon>
        <taxon>Noviherbaspirillum</taxon>
    </lineage>
</organism>